<reference evidence="2" key="1">
    <citation type="submission" date="2020-10" db="EMBL/GenBank/DDBJ databases">
        <title>High-Quality Genome Resource of Clonostachys rosea strain S41 by Oxford Nanopore Long-Read Sequencing.</title>
        <authorList>
            <person name="Wang H."/>
        </authorList>
    </citation>
    <scope>NUCLEOTIDE SEQUENCE</scope>
    <source>
        <strain evidence="2">S41</strain>
    </source>
</reference>
<comment type="caution">
    <text evidence="2">The sequence shown here is derived from an EMBL/GenBank/DDBJ whole genome shotgun (WGS) entry which is preliminary data.</text>
</comment>
<evidence type="ECO:0000256" key="1">
    <source>
        <dbReference type="SAM" id="MobiDB-lite"/>
    </source>
</evidence>
<dbReference type="EMBL" id="JADCTT010000003">
    <property type="protein sequence ID" value="KAF9754642.1"/>
    <property type="molecule type" value="Genomic_DNA"/>
</dbReference>
<gene>
    <name evidence="2" type="ORF">IM811_010083</name>
</gene>
<feature type="compositionally biased region" description="Basic and acidic residues" evidence="1">
    <location>
        <begin position="110"/>
        <end position="123"/>
    </location>
</feature>
<proteinExistence type="predicted"/>
<evidence type="ECO:0000313" key="3">
    <source>
        <dbReference type="Proteomes" id="UP000616885"/>
    </source>
</evidence>
<accession>A0A8H7NEV4</accession>
<name>A0A8H7NEV4_BIOOC</name>
<evidence type="ECO:0000313" key="2">
    <source>
        <dbReference type="EMBL" id="KAF9754642.1"/>
    </source>
</evidence>
<feature type="compositionally biased region" description="Basic and acidic residues" evidence="1">
    <location>
        <begin position="246"/>
        <end position="265"/>
    </location>
</feature>
<dbReference type="Proteomes" id="UP000616885">
    <property type="component" value="Unassembled WGS sequence"/>
</dbReference>
<dbReference type="AlphaFoldDB" id="A0A8H7NEV4"/>
<feature type="region of interest" description="Disordered" evidence="1">
    <location>
        <begin position="246"/>
        <end position="270"/>
    </location>
</feature>
<sequence length="389" mass="43696">MASQKRTAAANDFIASVWALFAEAKLKGFTSVEEIKCLNGRIIQYILSNKETRPSYKIILFPDGQIPATIVARPPSKLRVEGENLERLKATDSYREFVGYLRRALTTQKDTNKRPGDWKGDWNRRKRARRSRQQRSVLSSPSPSVDHGEESDAATSESKTNRGEDSIIQECDSESLLGGLGGLSKGEGAQTSLMTPELEDIPRNTHNIFPADAERATSREPTEEANEEKLDGLYANRQPISIKLKVGEDATGQEERNLRSEESPRPETPLQRMQAALPQLKRDIAQIPPTNWEEYEAKLTKFYSSSKIATLGFPDLLSKIRRIVFLPEELEVAVAGDWERLPAAVNICVILAEATSLEPDDAKQGLTNKWVEDMTHFIPWLKKATRYEA</sequence>
<feature type="compositionally biased region" description="Basic residues" evidence="1">
    <location>
        <begin position="124"/>
        <end position="133"/>
    </location>
</feature>
<protein>
    <submittedName>
        <fullName evidence="2">Uncharacterized protein</fullName>
    </submittedName>
</protein>
<organism evidence="2 3">
    <name type="scientific">Bionectria ochroleuca</name>
    <name type="common">Gliocladium roseum</name>
    <dbReference type="NCBI Taxonomy" id="29856"/>
    <lineage>
        <taxon>Eukaryota</taxon>
        <taxon>Fungi</taxon>
        <taxon>Dikarya</taxon>
        <taxon>Ascomycota</taxon>
        <taxon>Pezizomycotina</taxon>
        <taxon>Sordariomycetes</taxon>
        <taxon>Hypocreomycetidae</taxon>
        <taxon>Hypocreales</taxon>
        <taxon>Bionectriaceae</taxon>
        <taxon>Clonostachys</taxon>
    </lineage>
</organism>
<feature type="compositionally biased region" description="Low complexity" evidence="1">
    <location>
        <begin position="134"/>
        <end position="145"/>
    </location>
</feature>
<feature type="region of interest" description="Disordered" evidence="1">
    <location>
        <begin position="110"/>
        <end position="170"/>
    </location>
</feature>